<dbReference type="Proteomes" id="UP001292094">
    <property type="component" value="Unassembled WGS sequence"/>
</dbReference>
<proteinExistence type="predicted"/>
<accession>A0AAE1NEM3</accession>
<dbReference type="AlphaFoldDB" id="A0AAE1NEM3"/>
<protein>
    <submittedName>
        <fullName evidence="2">Uncharacterized protein</fullName>
    </submittedName>
</protein>
<reference evidence="2" key="1">
    <citation type="submission" date="2023-11" db="EMBL/GenBank/DDBJ databases">
        <title>Genome assemblies of two species of porcelain crab, Petrolisthes cinctipes and Petrolisthes manimaculis (Anomura: Porcellanidae).</title>
        <authorList>
            <person name="Angst P."/>
        </authorList>
    </citation>
    <scope>NUCLEOTIDE SEQUENCE</scope>
    <source>
        <strain evidence="2">PB745_02</strain>
        <tissue evidence="2">Gill</tissue>
    </source>
</reference>
<evidence type="ECO:0000313" key="2">
    <source>
        <dbReference type="EMBL" id="KAK4287206.1"/>
    </source>
</evidence>
<dbReference type="EMBL" id="JAWZYT010007015">
    <property type="protein sequence ID" value="KAK4287206.1"/>
    <property type="molecule type" value="Genomic_DNA"/>
</dbReference>
<feature type="compositionally biased region" description="Low complexity" evidence="1">
    <location>
        <begin position="69"/>
        <end position="81"/>
    </location>
</feature>
<name>A0AAE1NEM3_9EUCA</name>
<feature type="region of interest" description="Disordered" evidence="1">
    <location>
        <begin position="49"/>
        <end position="81"/>
    </location>
</feature>
<gene>
    <name evidence="2" type="ORF">Pmani_039719</name>
</gene>
<keyword evidence="3" id="KW-1185">Reference proteome</keyword>
<comment type="caution">
    <text evidence="2">The sequence shown here is derived from an EMBL/GenBank/DDBJ whole genome shotgun (WGS) entry which is preliminary data.</text>
</comment>
<organism evidence="2 3">
    <name type="scientific">Petrolisthes manimaculis</name>
    <dbReference type="NCBI Taxonomy" id="1843537"/>
    <lineage>
        <taxon>Eukaryota</taxon>
        <taxon>Metazoa</taxon>
        <taxon>Ecdysozoa</taxon>
        <taxon>Arthropoda</taxon>
        <taxon>Crustacea</taxon>
        <taxon>Multicrustacea</taxon>
        <taxon>Malacostraca</taxon>
        <taxon>Eumalacostraca</taxon>
        <taxon>Eucarida</taxon>
        <taxon>Decapoda</taxon>
        <taxon>Pleocyemata</taxon>
        <taxon>Anomura</taxon>
        <taxon>Galatheoidea</taxon>
        <taxon>Porcellanidae</taxon>
        <taxon>Petrolisthes</taxon>
    </lineage>
</organism>
<sequence>MIYLFPFPSIYPPSTSTPPCHLLPYTLLVNPILPPPPVNPTLPHLHPLIHPRRQPLLGTSPPPHPTCQPHPATSSPYTTYSTDTSTSHYGTFCHKPGLITPGLSSSPVVKL</sequence>
<evidence type="ECO:0000256" key="1">
    <source>
        <dbReference type="SAM" id="MobiDB-lite"/>
    </source>
</evidence>
<evidence type="ECO:0000313" key="3">
    <source>
        <dbReference type="Proteomes" id="UP001292094"/>
    </source>
</evidence>